<dbReference type="InterPro" id="IPR012675">
    <property type="entry name" value="Beta-grasp_dom_sf"/>
</dbReference>
<dbReference type="SUPFAM" id="SSF54292">
    <property type="entry name" value="2Fe-2S ferredoxin-like"/>
    <property type="match status" value="1"/>
</dbReference>
<sequence length="605" mass="66221">MFNVVVKMDDDDLLLQAQDGQNLLKLLRDNDVPIPSACGGRQFCGKCKVEVLKGDKTLGYYTAGEMDSLSYLERQMGYHLACAIAVSEDMEIAIVNMEEEARIMTDSASSTFALEPDIYKYHLVLPKPTISDQRSDLKRIEDAVNIRDDVDRSILRRLPDILRSNDFNVTAAFVGYELIDVEGGDTTAHKYGMAIDIGTTTVVGFLMDMNTGLQLDVYSFLNPQRSRGADVISRIDYTINNEHGLEELSRMITDDINDMIEAFTNKNNISRNNIYEVAVVGNTVMMHLLFELPVKYIATSPFIPVIAKRYFVKAKDAGININPNGYVYQIPNVAGYVGSDTVAAILACDMAQQDSISLMLDIGTNGEIALGNKDMIYACSTAAGPAFEGAQIRNGIGGVKGAINKITLDGGVDFTTIGGEQPIGICGSGIVDAISEMLKAGIIDEYGRIRTRDELAGTPFADRIIEIDNKPAFLLTYVDNGESIAICQKDVRELQLAKGAIAAGVRILMKEAGITMDQIEHVYLAGGFGNYIDYNSACNIGLLPMELRDKITGIGNGAGAGAKMCLMSQQYMKKAETVRDKIHYIELSTRPDFQDIFIDLMGFSI</sequence>
<reference evidence="2 3" key="2">
    <citation type="journal article" date="2011" name="Stand. Genomic Sci.">
        <title>Complete genome sequence of Mahella australiensis type strain (50-1 BON).</title>
        <authorList>
            <person name="Sikorski J."/>
            <person name="Teshima H."/>
            <person name="Nolan M."/>
            <person name="Lucas S."/>
            <person name="Hammon N."/>
            <person name="Deshpande S."/>
            <person name="Cheng J.F."/>
            <person name="Pitluck S."/>
            <person name="Liolios K."/>
            <person name="Pagani I."/>
            <person name="Ivanova N."/>
            <person name="Huntemann M."/>
            <person name="Mavromatis K."/>
            <person name="Ovchinikova G."/>
            <person name="Pati A."/>
            <person name="Tapia R."/>
            <person name="Han C."/>
            <person name="Goodwin L."/>
            <person name="Chen A."/>
            <person name="Palaniappan K."/>
            <person name="Land M."/>
            <person name="Hauser L."/>
            <person name="Ngatchou-Djao O.D."/>
            <person name="Rohde M."/>
            <person name="Pukall R."/>
            <person name="Spring S."/>
            <person name="Abt B."/>
            <person name="Goker M."/>
            <person name="Detter J.C."/>
            <person name="Woyke T."/>
            <person name="Bristow J."/>
            <person name="Markowitz V."/>
            <person name="Hugenholtz P."/>
            <person name="Eisen J.A."/>
            <person name="Kyrpides N.C."/>
            <person name="Klenk H.P."/>
            <person name="Lapidus A."/>
        </authorList>
    </citation>
    <scope>NUCLEOTIDE SEQUENCE [LARGE SCALE GENOMIC DNA]</scope>
    <source>
        <strain evidence="3">DSM 15567 / CIP 107919 / 50-1 BON</strain>
    </source>
</reference>
<dbReference type="OrthoDB" id="9810588at2"/>
<dbReference type="STRING" id="697281.Mahau_1086"/>
<dbReference type="InterPro" id="IPR040506">
    <property type="entry name" value="RACo_linker"/>
</dbReference>
<evidence type="ECO:0000313" key="2">
    <source>
        <dbReference type="EMBL" id="AEE96284.1"/>
    </source>
</evidence>
<dbReference type="InterPro" id="IPR027980">
    <property type="entry name" value="RACo_C"/>
</dbReference>
<dbReference type="Pfam" id="PF00111">
    <property type="entry name" value="Fer2"/>
    <property type="match status" value="1"/>
</dbReference>
<name>F4A351_MAHA5</name>
<dbReference type="InterPro" id="IPR036010">
    <property type="entry name" value="2Fe-2S_ferredoxin-like_sf"/>
</dbReference>
<dbReference type="Gene3D" id="3.10.20.880">
    <property type="match status" value="1"/>
</dbReference>
<dbReference type="SUPFAM" id="SSF53067">
    <property type="entry name" value="Actin-like ATPase domain"/>
    <property type="match status" value="1"/>
</dbReference>
<dbReference type="eggNOG" id="COG0633">
    <property type="taxonomic scope" value="Bacteria"/>
</dbReference>
<dbReference type="GO" id="GO:0051536">
    <property type="term" value="F:iron-sulfur cluster binding"/>
    <property type="evidence" value="ECO:0007669"/>
    <property type="project" value="InterPro"/>
</dbReference>
<dbReference type="Pfam" id="PF14574">
    <property type="entry name" value="RACo_C_ter"/>
    <property type="match status" value="1"/>
</dbReference>
<dbReference type="Gene3D" id="3.30.420.480">
    <property type="entry name" value="Domain of unknown function (DUF4445)"/>
    <property type="match status" value="1"/>
</dbReference>
<dbReference type="InterPro" id="IPR042259">
    <property type="entry name" value="Raco-like_middle_sf"/>
</dbReference>
<dbReference type="InterPro" id="IPR001041">
    <property type="entry name" value="2Fe-2S_ferredoxin-type"/>
</dbReference>
<dbReference type="KEGG" id="mas:Mahau_1086"/>
<proteinExistence type="predicted"/>
<dbReference type="HOGENOM" id="CLU_019091_0_0_9"/>
<dbReference type="InterPro" id="IPR043129">
    <property type="entry name" value="ATPase_NBD"/>
</dbReference>
<keyword evidence="3" id="KW-1185">Reference proteome</keyword>
<protein>
    <submittedName>
        <fullName evidence="2">Ferredoxin</fullName>
    </submittedName>
</protein>
<dbReference type="Pfam" id="PF17651">
    <property type="entry name" value="Raco_middle"/>
    <property type="match status" value="1"/>
</dbReference>
<evidence type="ECO:0000313" key="3">
    <source>
        <dbReference type="Proteomes" id="UP000008457"/>
    </source>
</evidence>
<evidence type="ECO:0000259" key="1">
    <source>
        <dbReference type="PROSITE" id="PS51085"/>
    </source>
</evidence>
<feature type="domain" description="2Fe-2S ferredoxin-type" evidence="1">
    <location>
        <begin position="2"/>
        <end position="98"/>
    </location>
</feature>
<dbReference type="InterPro" id="IPR052911">
    <property type="entry name" value="Corrinoid_activation_enz"/>
</dbReference>
<dbReference type="Pfam" id="PF17650">
    <property type="entry name" value="RACo_linker"/>
    <property type="match status" value="1"/>
</dbReference>
<organism evidence="2 3">
    <name type="scientific">Mahella australiensis (strain DSM 15567 / CIP 107919 / 50-1 BON)</name>
    <dbReference type="NCBI Taxonomy" id="697281"/>
    <lineage>
        <taxon>Bacteria</taxon>
        <taxon>Bacillati</taxon>
        <taxon>Bacillota</taxon>
        <taxon>Clostridia</taxon>
        <taxon>Thermoanaerobacterales</taxon>
        <taxon>Thermoanaerobacterales Family IV. Incertae Sedis</taxon>
        <taxon>Mahella</taxon>
    </lineage>
</organism>
<dbReference type="Gene3D" id="3.10.20.30">
    <property type="match status" value="1"/>
</dbReference>
<accession>F4A351</accession>
<dbReference type="CDD" id="cd00207">
    <property type="entry name" value="fer2"/>
    <property type="match status" value="1"/>
</dbReference>
<dbReference type="InterPro" id="IPR041414">
    <property type="entry name" value="Raco-like_middle"/>
</dbReference>
<dbReference type="Proteomes" id="UP000008457">
    <property type="component" value="Chromosome"/>
</dbReference>
<dbReference type="eggNOG" id="COG3894">
    <property type="taxonomic scope" value="Bacteria"/>
</dbReference>
<reference evidence="3" key="1">
    <citation type="submission" date="2010-11" db="EMBL/GenBank/DDBJ databases">
        <title>The complete genome of Mahella australiensis DSM 15567.</title>
        <authorList>
            <consortium name="US DOE Joint Genome Institute (JGI-PGF)"/>
            <person name="Lucas S."/>
            <person name="Copeland A."/>
            <person name="Lapidus A."/>
            <person name="Bruce D."/>
            <person name="Goodwin L."/>
            <person name="Pitluck S."/>
            <person name="Kyrpides N."/>
            <person name="Mavromatis K."/>
            <person name="Pagani I."/>
            <person name="Ivanova N."/>
            <person name="Teshima H."/>
            <person name="Brettin T."/>
            <person name="Detter J.C."/>
            <person name="Han C."/>
            <person name="Tapia R."/>
            <person name="Land M."/>
            <person name="Hauser L."/>
            <person name="Markowitz V."/>
            <person name="Cheng J.-F."/>
            <person name="Hugenholtz P."/>
            <person name="Woyke T."/>
            <person name="Wu D."/>
            <person name="Spring S."/>
            <person name="Pukall R."/>
            <person name="Steenblock K."/>
            <person name="Schneider S."/>
            <person name="Klenk H.-P."/>
            <person name="Eisen J.A."/>
        </authorList>
    </citation>
    <scope>NUCLEOTIDE SEQUENCE [LARGE SCALE GENOMIC DNA]</scope>
    <source>
        <strain evidence="3">DSM 15567 / CIP 107919 / 50-1 BON</strain>
    </source>
</reference>
<dbReference type="PROSITE" id="PS51085">
    <property type="entry name" value="2FE2S_FER_2"/>
    <property type="match status" value="1"/>
</dbReference>
<dbReference type="PANTHER" id="PTHR42895:SF2">
    <property type="entry name" value="IRON-SULFUR CLUSTER PROTEIN"/>
    <property type="match status" value="1"/>
</dbReference>
<dbReference type="AlphaFoldDB" id="F4A351"/>
<gene>
    <name evidence="2" type="ordered locus">Mahau_1086</name>
</gene>
<dbReference type="EMBL" id="CP002360">
    <property type="protein sequence ID" value="AEE96284.1"/>
    <property type="molecule type" value="Genomic_DNA"/>
</dbReference>
<dbReference type="PANTHER" id="PTHR42895">
    <property type="entry name" value="IRON-SULFUR CLUSTER-BINDING PROTEIN-RELATED"/>
    <property type="match status" value="1"/>
</dbReference>